<gene>
    <name evidence="2" type="ORF">ABHD89_000140</name>
</gene>
<feature type="transmembrane region" description="Helical" evidence="1">
    <location>
        <begin position="12"/>
        <end position="38"/>
    </location>
</feature>
<sequence length="69" mass="7634">MEKFNNKILEVLQAVVGFVFSLDTFITLLFLLGMGVILYTIYSISLTAFGFSLGIVLIAVALLLYQAQK</sequence>
<keyword evidence="1" id="KW-0812">Transmembrane</keyword>
<evidence type="ECO:0000313" key="3">
    <source>
        <dbReference type="Proteomes" id="UP001549019"/>
    </source>
</evidence>
<name>A0ABV2E5S4_9STAP</name>
<evidence type="ECO:0000313" key="2">
    <source>
        <dbReference type="EMBL" id="MET3109752.1"/>
    </source>
</evidence>
<accession>A0ABV2E5S4</accession>
<comment type="caution">
    <text evidence="2">The sequence shown here is derived from an EMBL/GenBank/DDBJ whole genome shotgun (WGS) entry which is preliminary data.</text>
</comment>
<dbReference type="RefSeq" id="WP_230820908.1">
    <property type="nucleotide sequence ID" value="NZ_JAJNCU010000001.1"/>
</dbReference>
<dbReference type="EMBL" id="JBDZDV010000001">
    <property type="protein sequence ID" value="MET3109752.1"/>
    <property type="molecule type" value="Genomic_DNA"/>
</dbReference>
<protein>
    <submittedName>
        <fullName evidence="2">Uncharacterized protein</fullName>
    </submittedName>
</protein>
<dbReference type="Proteomes" id="UP001549019">
    <property type="component" value="Unassembled WGS sequence"/>
</dbReference>
<keyword evidence="3" id="KW-1185">Reference proteome</keyword>
<keyword evidence="1" id="KW-0472">Membrane</keyword>
<evidence type="ECO:0000256" key="1">
    <source>
        <dbReference type="SAM" id="Phobius"/>
    </source>
</evidence>
<keyword evidence="1" id="KW-1133">Transmembrane helix</keyword>
<feature type="transmembrane region" description="Helical" evidence="1">
    <location>
        <begin position="44"/>
        <end position="65"/>
    </location>
</feature>
<organism evidence="2 3">
    <name type="scientific">Salinicoccus halitifaciens</name>
    <dbReference type="NCBI Taxonomy" id="1073415"/>
    <lineage>
        <taxon>Bacteria</taxon>
        <taxon>Bacillati</taxon>
        <taxon>Bacillota</taxon>
        <taxon>Bacilli</taxon>
        <taxon>Bacillales</taxon>
        <taxon>Staphylococcaceae</taxon>
        <taxon>Salinicoccus</taxon>
    </lineage>
</organism>
<reference evidence="2 3" key="1">
    <citation type="submission" date="2024-05" db="EMBL/GenBank/DDBJ databases">
        <title>Genomic Encyclopedia of Type Strains, Phase IV (KMG-IV): sequencing the most valuable type-strain genomes for metagenomic binning, comparative biology and taxonomic classification.</title>
        <authorList>
            <person name="Goeker M."/>
        </authorList>
    </citation>
    <scope>NUCLEOTIDE SEQUENCE [LARGE SCALE GENOMIC DNA]</scope>
    <source>
        <strain evidence="2 3">DSM 25286</strain>
    </source>
</reference>
<proteinExistence type="predicted"/>